<dbReference type="InterPro" id="IPR008139">
    <property type="entry name" value="SaposinB_dom"/>
</dbReference>
<feature type="domain" description="Saposin B-type" evidence="4">
    <location>
        <begin position="808"/>
        <end position="886"/>
    </location>
</feature>
<keyword evidence="1" id="KW-1015">Disulfide bond</keyword>
<name>A0AAD5LRN0_PYTIN</name>
<evidence type="ECO:0000313" key="6">
    <source>
        <dbReference type="Proteomes" id="UP001209570"/>
    </source>
</evidence>
<feature type="domain" description="Saposin B-type" evidence="4">
    <location>
        <begin position="625"/>
        <end position="704"/>
    </location>
</feature>
<keyword evidence="3" id="KW-0732">Signal</keyword>
<protein>
    <recommendedName>
        <fullName evidence="4">Saposin B-type domain-containing protein</fullName>
    </recommendedName>
</protein>
<feature type="domain" description="Saposin B-type" evidence="4">
    <location>
        <begin position="194"/>
        <end position="273"/>
    </location>
</feature>
<dbReference type="InterPro" id="IPR011001">
    <property type="entry name" value="Saposin-like"/>
</dbReference>
<dbReference type="SMART" id="SM00741">
    <property type="entry name" value="SapB"/>
    <property type="match status" value="7"/>
</dbReference>
<proteinExistence type="predicted"/>
<evidence type="ECO:0000259" key="4">
    <source>
        <dbReference type="PROSITE" id="PS50015"/>
    </source>
</evidence>
<dbReference type="Proteomes" id="UP001209570">
    <property type="component" value="Unassembled WGS sequence"/>
</dbReference>
<gene>
    <name evidence="5" type="ORF">P43SY_004982</name>
</gene>
<dbReference type="AlphaFoldDB" id="A0AAD5LRN0"/>
<dbReference type="Pfam" id="PF03489">
    <property type="entry name" value="SapB_2"/>
    <property type="match status" value="1"/>
</dbReference>
<keyword evidence="2" id="KW-0325">Glycoprotein</keyword>
<dbReference type="InterPro" id="IPR051428">
    <property type="entry name" value="Sphingo_Act-Surfact_Prot"/>
</dbReference>
<feature type="signal peptide" evidence="3">
    <location>
        <begin position="1"/>
        <end position="25"/>
    </location>
</feature>
<dbReference type="PANTHER" id="PTHR11480">
    <property type="entry name" value="SAPOSIN-RELATED"/>
    <property type="match status" value="1"/>
</dbReference>
<feature type="domain" description="Saposin B-type" evidence="4">
    <location>
        <begin position="530"/>
        <end position="609"/>
    </location>
</feature>
<accession>A0AAD5LRN0</accession>
<dbReference type="PANTHER" id="PTHR11480:SF92">
    <property type="entry name" value="SAPOSIN B DOMAIN-CONTAINING PROTEIN-RELATED"/>
    <property type="match status" value="1"/>
</dbReference>
<sequence length="904" mass="100745">MRTWRPLAAVATVAFVALTTAPANASHNNQKNDNDERPAVAGWASYVQQEIARSSAMIERLFQESMGSPVMRVIVVDDDVPQPEAAVTASERALACRVALRRLEEQRALQKEQQRWTSRLRASYHNAVRLVSFRFHDEVSCQDLERDELVQECERVLGLAADVDALWQEGKSDDEVCEALQAPSEELEKQSAESPLSCKLCQRFVEMVEKAIKQDLAQVEQVREILGDLCDSMSEDSMCHVFLKNYDEVVEWLKEGSDPQFVCSHLTMCTKKSFPLVDANKHIVAASPAEDTPAIIKASQQKRPQECFYCLNIAGAITFVSKNSPDQLDNLRTILDGVCKAAPAGSNCEETVKNFDKIVDWAKQGKHPYQICKALKKCKKHLDNKDDFLAAISSDNVFEKVPALVLAQKDASTGLTALRDDKTCFYCDYFTTMIEIVLQEAPQNVDEIREYADMICGMLGDDNKCHDYVKKLDYIVDSLKKGKKPRQICKDLKLCPNDRAVESKPEAAQTAHGIDIQAFNRTMHRAVGSSIDGCFFCTQVTSVLKVAMAENPEKLDEIRNIADLICKMLPADNKCHPFVRDMDQIIDSIRKGEDPADICHDLKYCPSKRAFEFAPLTRNVHSSKKSSQCAYCDGIVTVLEYALRQKPDELNEMREAAGIVCELLPEDDQCHQDLKMFDTAVKMLKSGKQPHEVCTALKFCKTTGDLKPLGFQDMKLLDSSVAPTKCGKCKQNALLVAALSMRPADLTTLRRELDTVCRLVPDSDECALLLEHRDMIVDSLKKGDDIDAICERVHACPKSVTPAAEKSMSMGCLFCEYTAEVLTRAAMDDGELRLAKKALETMCFVLPPNARCDLLTSKFDELVHLVKQGKSPSEACHSVAMCDAAFVEEPSTPVKAEDSVIALQ</sequence>
<evidence type="ECO:0000256" key="3">
    <source>
        <dbReference type="SAM" id="SignalP"/>
    </source>
</evidence>
<dbReference type="PROSITE" id="PS50015">
    <property type="entry name" value="SAP_B"/>
    <property type="match status" value="5"/>
</dbReference>
<evidence type="ECO:0000256" key="1">
    <source>
        <dbReference type="ARBA" id="ARBA00023157"/>
    </source>
</evidence>
<dbReference type="InterPro" id="IPR008138">
    <property type="entry name" value="SapB_2"/>
</dbReference>
<organism evidence="5 6">
    <name type="scientific">Pythium insidiosum</name>
    <name type="common">Pythiosis disease agent</name>
    <dbReference type="NCBI Taxonomy" id="114742"/>
    <lineage>
        <taxon>Eukaryota</taxon>
        <taxon>Sar</taxon>
        <taxon>Stramenopiles</taxon>
        <taxon>Oomycota</taxon>
        <taxon>Peronosporomycetes</taxon>
        <taxon>Pythiales</taxon>
        <taxon>Pythiaceae</taxon>
        <taxon>Pythium</taxon>
    </lineage>
</organism>
<reference evidence="5" key="1">
    <citation type="submission" date="2021-12" db="EMBL/GenBank/DDBJ databases">
        <title>Prjna785345.</title>
        <authorList>
            <person name="Rujirawat T."/>
            <person name="Krajaejun T."/>
        </authorList>
    </citation>
    <scope>NUCLEOTIDE SEQUENCE</scope>
    <source>
        <strain evidence="5">Pi057C3</strain>
    </source>
</reference>
<comment type="caution">
    <text evidence="5">The sequence shown here is derived from an EMBL/GenBank/DDBJ whole genome shotgun (WGS) entry which is preliminary data.</text>
</comment>
<dbReference type="Gene3D" id="1.10.225.10">
    <property type="entry name" value="Saposin-like"/>
    <property type="match status" value="7"/>
</dbReference>
<feature type="chain" id="PRO_5042165756" description="Saposin B-type domain-containing protein" evidence="3">
    <location>
        <begin position="26"/>
        <end position="904"/>
    </location>
</feature>
<keyword evidence="6" id="KW-1185">Reference proteome</keyword>
<evidence type="ECO:0000256" key="2">
    <source>
        <dbReference type="ARBA" id="ARBA00023180"/>
    </source>
</evidence>
<feature type="domain" description="Saposin B-type" evidence="4">
    <location>
        <begin position="420"/>
        <end position="499"/>
    </location>
</feature>
<dbReference type="SUPFAM" id="SSF47862">
    <property type="entry name" value="Saposin"/>
    <property type="match status" value="7"/>
</dbReference>
<dbReference type="EMBL" id="JAKCXM010000021">
    <property type="protein sequence ID" value="KAJ0407441.1"/>
    <property type="molecule type" value="Genomic_DNA"/>
</dbReference>
<evidence type="ECO:0000313" key="5">
    <source>
        <dbReference type="EMBL" id="KAJ0407441.1"/>
    </source>
</evidence>